<dbReference type="PROSITE" id="PS51755">
    <property type="entry name" value="OMPR_PHOB"/>
    <property type="match status" value="1"/>
</dbReference>
<dbReference type="EMBL" id="JBHRSD010000001">
    <property type="protein sequence ID" value="MFC3031037.1"/>
    <property type="molecule type" value="Genomic_DNA"/>
</dbReference>
<keyword evidence="7" id="KW-1185">Reference proteome</keyword>
<dbReference type="SUPFAM" id="SSF52172">
    <property type="entry name" value="CheY-like"/>
    <property type="match status" value="1"/>
</dbReference>
<keyword evidence="1 3" id="KW-0238">DNA-binding</keyword>
<dbReference type="SMART" id="SM00448">
    <property type="entry name" value="REC"/>
    <property type="match status" value="1"/>
</dbReference>
<evidence type="ECO:0000313" key="6">
    <source>
        <dbReference type="EMBL" id="MFC3031037.1"/>
    </source>
</evidence>
<feature type="domain" description="Response regulatory" evidence="4">
    <location>
        <begin position="4"/>
        <end position="117"/>
    </location>
</feature>
<dbReference type="RefSeq" id="WP_377119872.1">
    <property type="nucleotide sequence ID" value="NZ_JBHRSD010000001.1"/>
</dbReference>
<dbReference type="Proteomes" id="UP001595453">
    <property type="component" value="Unassembled WGS sequence"/>
</dbReference>
<dbReference type="PROSITE" id="PS50110">
    <property type="entry name" value="RESPONSE_REGULATORY"/>
    <property type="match status" value="1"/>
</dbReference>
<dbReference type="PANTHER" id="PTHR48111">
    <property type="entry name" value="REGULATOR OF RPOS"/>
    <property type="match status" value="1"/>
</dbReference>
<dbReference type="Gene3D" id="6.10.250.690">
    <property type="match status" value="1"/>
</dbReference>
<dbReference type="InterPro" id="IPR016032">
    <property type="entry name" value="Sig_transdc_resp-reg_C-effctor"/>
</dbReference>
<dbReference type="Pfam" id="PF00072">
    <property type="entry name" value="Response_reg"/>
    <property type="match status" value="1"/>
</dbReference>
<comment type="caution">
    <text evidence="6">The sequence shown here is derived from an EMBL/GenBank/DDBJ whole genome shotgun (WGS) entry which is preliminary data.</text>
</comment>
<evidence type="ECO:0000259" key="5">
    <source>
        <dbReference type="PROSITE" id="PS51755"/>
    </source>
</evidence>
<dbReference type="Gene3D" id="1.10.10.10">
    <property type="entry name" value="Winged helix-like DNA-binding domain superfamily/Winged helix DNA-binding domain"/>
    <property type="match status" value="1"/>
</dbReference>
<dbReference type="CDD" id="cd00383">
    <property type="entry name" value="trans_reg_C"/>
    <property type="match status" value="1"/>
</dbReference>
<dbReference type="InterPro" id="IPR036388">
    <property type="entry name" value="WH-like_DNA-bd_sf"/>
</dbReference>
<evidence type="ECO:0000256" key="3">
    <source>
        <dbReference type="PROSITE-ProRule" id="PRU01091"/>
    </source>
</evidence>
<protein>
    <submittedName>
        <fullName evidence="6">Response regulator transcription factor</fullName>
    </submittedName>
</protein>
<reference evidence="7" key="1">
    <citation type="journal article" date="2019" name="Int. J. Syst. Evol. Microbiol.">
        <title>The Global Catalogue of Microorganisms (GCM) 10K type strain sequencing project: providing services to taxonomists for standard genome sequencing and annotation.</title>
        <authorList>
            <consortium name="The Broad Institute Genomics Platform"/>
            <consortium name="The Broad Institute Genome Sequencing Center for Infectious Disease"/>
            <person name="Wu L."/>
            <person name="Ma J."/>
        </authorList>
    </citation>
    <scope>NUCLEOTIDE SEQUENCE [LARGE SCALE GENOMIC DNA]</scope>
    <source>
        <strain evidence="7">KCTC 42730</strain>
    </source>
</reference>
<feature type="modified residue" description="4-aspartylphosphate" evidence="2">
    <location>
        <position position="53"/>
    </location>
</feature>
<dbReference type="Gene3D" id="3.40.50.2300">
    <property type="match status" value="1"/>
</dbReference>
<evidence type="ECO:0000259" key="4">
    <source>
        <dbReference type="PROSITE" id="PS50110"/>
    </source>
</evidence>
<gene>
    <name evidence="6" type="ORF">ACFOEE_00630</name>
</gene>
<feature type="domain" description="OmpR/PhoB-type" evidence="5">
    <location>
        <begin position="124"/>
        <end position="223"/>
    </location>
</feature>
<evidence type="ECO:0000256" key="1">
    <source>
        <dbReference type="ARBA" id="ARBA00023125"/>
    </source>
</evidence>
<dbReference type="InterPro" id="IPR011006">
    <property type="entry name" value="CheY-like_superfamily"/>
</dbReference>
<name>A0ABV7CEW3_9GAMM</name>
<dbReference type="Pfam" id="PF00486">
    <property type="entry name" value="Trans_reg_C"/>
    <property type="match status" value="1"/>
</dbReference>
<dbReference type="InterPro" id="IPR001789">
    <property type="entry name" value="Sig_transdc_resp-reg_receiver"/>
</dbReference>
<organism evidence="6 7">
    <name type="scientific">Pseudoalteromonas fenneropenaei</name>
    <dbReference type="NCBI Taxonomy" id="1737459"/>
    <lineage>
        <taxon>Bacteria</taxon>
        <taxon>Pseudomonadati</taxon>
        <taxon>Pseudomonadota</taxon>
        <taxon>Gammaproteobacteria</taxon>
        <taxon>Alteromonadales</taxon>
        <taxon>Pseudoalteromonadaceae</taxon>
        <taxon>Pseudoalteromonas</taxon>
    </lineage>
</organism>
<dbReference type="SUPFAM" id="SSF46894">
    <property type="entry name" value="C-terminal effector domain of the bipartite response regulators"/>
    <property type="match status" value="1"/>
</dbReference>
<evidence type="ECO:0000256" key="2">
    <source>
        <dbReference type="PROSITE-ProRule" id="PRU00169"/>
    </source>
</evidence>
<dbReference type="PANTHER" id="PTHR48111:SF47">
    <property type="entry name" value="TRANSCRIPTIONAL REGULATORY PROTEIN RSTA"/>
    <property type="match status" value="1"/>
</dbReference>
<sequence>MSAYILLLEDDEELASLTSRYLRTQGFEVEILSSLKAIQAYHNFAKPDLLLCDVMLPDGNSFDIFPFLERHFPCPIIFLTALDEDKDQITGLNIGACDYLVKPIHPEVLLAKINAILRAIGKVKTLKMVGGASLDDKAQQLHVGNTVITLNSDEVKILHCLFSNYPNHVSRESLFNEVLARMYDGLDRAVDLKVSRLRKKLQKHGVTEIDFVSHRGLGYYIKVTA</sequence>
<dbReference type="InterPro" id="IPR001867">
    <property type="entry name" value="OmpR/PhoB-type_DNA-bd"/>
</dbReference>
<dbReference type="InterPro" id="IPR039420">
    <property type="entry name" value="WalR-like"/>
</dbReference>
<proteinExistence type="predicted"/>
<feature type="DNA-binding region" description="OmpR/PhoB-type" evidence="3">
    <location>
        <begin position="124"/>
        <end position="223"/>
    </location>
</feature>
<accession>A0ABV7CEW3</accession>
<keyword evidence="2" id="KW-0597">Phosphoprotein</keyword>
<dbReference type="SMART" id="SM00862">
    <property type="entry name" value="Trans_reg_C"/>
    <property type="match status" value="1"/>
</dbReference>
<evidence type="ECO:0000313" key="7">
    <source>
        <dbReference type="Proteomes" id="UP001595453"/>
    </source>
</evidence>